<dbReference type="SUPFAM" id="SSF49777">
    <property type="entry name" value="PEBP-like"/>
    <property type="match status" value="1"/>
</dbReference>
<keyword evidence="1" id="KW-0649">Protein kinase inhibitor</keyword>
<proteinExistence type="predicted"/>
<dbReference type="GO" id="GO:0004860">
    <property type="term" value="F:protein kinase inhibitor activity"/>
    <property type="evidence" value="ECO:0007669"/>
    <property type="project" value="UniProtKB-KW"/>
</dbReference>
<evidence type="ECO:0000313" key="3">
    <source>
        <dbReference type="Proteomes" id="UP000263014"/>
    </source>
</evidence>
<keyword evidence="2" id="KW-0808">Transferase</keyword>
<dbReference type="AlphaFoldDB" id="A0A174V5K5"/>
<dbReference type="Gene3D" id="3.90.280.10">
    <property type="entry name" value="PEBP-like"/>
    <property type="match status" value="1"/>
</dbReference>
<dbReference type="InterPro" id="IPR008914">
    <property type="entry name" value="PEBP"/>
</dbReference>
<organism evidence="2 3">
    <name type="scientific">Hungatella hathewayi</name>
    <dbReference type="NCBI Taxonomy" id="154046"/>
    <lineage>
        <taxon>Bacteria</taxon>
        <taxon>Bacillati</taxon>
        <taxon>Bacillota</taxon>
        <taxon>Clostridia</taxon>
        <taxon>Lachnospirales</taxon>
        <taxon>Lachnospiraceae</taxon>
        <taxon>Hungatella</taxon>
    </lineage>
</organism>
<dbReference type="NCBIfam" id="TIGR00481">
    <property type="entry name" value="YbhB/YbcL family Raf kinase inhibitor-like protein"/>
    <property type="match status" value="1"/>
</dbReference>
<sequence>MIVTSTGIIGGKIQDQYGGRGTQFNENGVPTYSLPFKIEEAPEKTVSFAVILEDKDSYPVTGGFVWVHWLAANITRNELKNNESQTASDFIQGCNSWTSIQGGQQSREWSCFYGGMTPPDQAHTYELHVCALDGLLDLQTGFYLNELYHKMEGHILDKHTLKGIYDKI</sequence>
<dbReference type="Proteomes" id="UP000434223">
    <property type="component" value="Unassembled WGS sequence"/>
</dbReference>
<gene>
    <name evidence="2" type="ORF">DXD79_08745</name>
    <name evidence="1" type="ORF">GNE07_06235</name>
</gene>
<dbReference type="OrthoDB" id="9797506at2"/>
<dbReference type="EMBL" id="QSON01000003">
    <property type="protein sequence ID" value="RGJ06078.1"/>
    <property type="molecule type" value="Genomic_DNA"/>
</dbReference>
<dbReference type="InterPro" id="IPR036610">
    <property type="entry name" value="PEBP-like_sf"/>
</dbReference>
<reference evidence="2 3" key="1">
    <citation type="submission" date="2018-08" db="EMBL/GenBank/DDBJ databases">
        <title>A genome reference for cultivated species of the human gut microbiota.</title>
        <authorList>
            <person name="Zou Y."/>
            <person name="Xue W."/>
            <person name="Luo G."/>
        </authorList>
    </citation>
    <scope>NUCLEOTIDE SEQUENCE [LARGE SCALE GENOMIC DNA]</scope>
    <source>
        <strain evidence="2 3">TM09-12</strain>
    </source>
</reference>
<dbReference type="EMBL" id="WNME01000003">
    <property type="protein sequence ID" value="MUB62661.1"/>
    <property type="molecule type" value="Genomic_DNA"/>
</dbReference>
<dbReference type="Pfam" id="PF01161">
    <property type="entry name" value="PBP"/>
    <property type="match status" value="1"/>
</dbReference>
<evidence type="ECO:0000313" key="1">
    <source>
        <dbReference type="EMBL" id="MUB62661.1"/>
    </source>
</evidence>
<keyword evidence="2" id="KW-0418">Kinase</keyword>
<accession>A0A174V5K5</accession>
<name>A0A174V5K5_9FIRM</name>
<dbReference type="GeneID" id="93150328"/>
<dbReference type="InterPro" id="IPR005247">
    <property type="entry name" value="YbhB_YbcL/LppC-like"/>
</dbReference>
<protein>
    <submittedName>
        <fullName evidence="2">YbhB/YbcL family Raf kinase inhibitor-like protein</fullName>
    </submittedName>
</protein>
<evidence type="ECO:0000313" key="2">
    <source>
        <dbReference type="EMBL" id="RGJ06078.1"/>
    </source>
</evidence>
<dbReference type="GO" id="GO:0016301">
    <property type="term" value="F:kinase activity"/>
    <property type="evidence" value="ECO:0007669"/>
    <property type="project" value="UniProtKB-KW"/>
</dbReference>
<comment type="caution">
    <text evidence="2">The sequence shown here is derived from an EMBL/GenBank/DDBJ whole genome shotgun (WGS) entry which is preliminary data.</text>
</comment>
<dbReference type="Proteomes" id="UP000263014">
    <property type="component" value="Unassembled WGS sequence"/>
</dbReference>
<dbReference type="CDD" id="cd00865">
    <property type="entry name" value="PEBP_bact_arch"/>
    <property type="match status" value="1"/>
</dbReference>
<reference evidence="1 4" key="2">
    <citation type="submission" date="2019-09" db="EMBL/GenBank/DDBJ databases">
        <title>Draft genome sequencing of Hungatella hathewayi 123Y-2.</title>
        <authorList>
            <person name="Lv Q."/>
            <person name="Li S."/>
        </authorList>
    </citation>
    <scope>NUCLEOTIDE SEQUENCE [LARGE SCALE GENOMIC DNA]</scope>
    <source>
        <strain evidence="1 4">123Y-2</strain>
    </source>
</reference>
<dbReference type="RefSeq" id="WP_055650784.1">
    <property type="nucleotide sequence ID" value="NZ_CABJBJ010000011.1"/>
</dbReference>
<evidence type="ECO:0000313" key="4">
    <source>
        <dbReference type="Proteomes" id="UP000434223"/>
    </source>
</evidence>